<evidence type="ECO:0000256" key="4">
    <source>
        <dbReference type="ARBA" id="ARBA00022642"/>
    </source>
</evidence>
<dbReference type="RefSeq" id="WP_166518385.1">
    <property type="nucleotide sequence ID" value="NZ_JAAABJ010000129.1"/>
</dbReference>
<dbReference type="Pfam" id="PF01467">
    <property type="entry name" value="CTP_transf_like"/>
    <property type="match status" value="1"/>
</dbReference>
<dbReference type="GO" id="GO:0004515">
    <property type="term" value="F:nicotinate-nucleotide adenylyltransferase activity"/>
    <property type="evidence" value="ECO:0007669"/>
    <property type="project" value="UniProtKB-UniRule"/>
</dbReference>
<comment type="similarity">
    <text evidence="3 11">Belongs to the NadD family.</text>
</comment>
<dbReference type="EC" id="2.7.7.18" evidence="11"/>
<dbReference type="InterPro" id="IPR005248">
    <property type="entry name" value="NadD/NMNAT"/>
</dbReference>
<dbReference type="CDD" id="cd02165">
    <property type="entry name" value="NMNAT"/>
    <property type="match status" value="1"/>
</dbReference>
<evidence type="ECO:0000256" key="6">
    <source>
        <dbReference type="ARBA" id="ARBA00022695"/>
    </source>
</evidence>
<keyword evidence="7 11" id="KW-0547">Nucleotide-binding</keyword>
<evidence type="ECO:0000313" key="13">
    <source>
        <dbReference type="EMBL" id="NAW49998.1"/>
    </source>
</evidence>
<dbReference type="Proteomes" id="UP000553459">
    <property type="component" value="Unassembled WGS sequence"/>
</dbReference>
<sequence>MKKVGLFFGSFNPIHIGHLILANYIRENTDLAEVWFVVSPQNPFKNKTSLLDEYNRLEMVNRAVEKYPHLHASNIEFGLPRPSYTIDTLTYLHEKYPETQFCLIMGEDNIEHLPKWKNYQQLVTNYELIVYPRLFENRKKDYSYPDNTNIHLIEAPIIELSATQIRNMIKRDKNIRPMLPPEVFDYLEGSNFYK</sequence>
<keyword evidence="14" id="KW-1185">Reference proteome</keyword>
<evidence type="ECO:0000256" key="8">
    <source>
        <dbReference type="ARBA" id="ARBA00022840"/>
    </source>
</evidence>
<evidence type="ECO:0000313" key="14">
    <source>
        <dbReference type="Proteomes" id="UP000553459"/>
    </source>
</evidence>
<comment type="pathway">
    <text evidence="2 11">Cofactor biosynthesis; NAD(+) biosynthesis; deamido-NAD(+) from nicotinate D-ribonucleotide: step 1/1.</text>
</comment>
<evidence type="ECO:0000256" key="7">
    <source>
        <dbReference type="ARBA" id="ARBA00022741"/>
    </source>
</evidence>
<reference evidence="13 14" key="1">
    <citation type="submission" date="2019-11" db="EMBL/GenBank/DDBJ databases">
        <title>Characterization of Elizabethkingia argenteiflava sp. nov., isolated from inner surface of Soybean Pods.</title>
        <authorList>
            <person name="Mo S."/>
        </authorList>
    </citation>
    <scope>NUCLEOTIDE SEQUENCE [LARGE SCALE GENOMIC DNA]</scope>
    <source>
        <strain evidence="13 14">YB22</strain>
    </source>
</reference>
<keyword evidence="6 11" id="KW-0548">Nucleotidyltransferase</keyword>
<evidence type="ECO:0000256" key="10">
    <source>
        <dbReference type="ARBA" id="ARBA00048721"/>
    </source>
</evidence>
<accession>A0A845PUP4</accession>
<evidence type="ECO:0000256" key="9">
    <source>
        <dbReference type="ARBA" id="ARBA00023027"/>
    </source>
</evidence>
<dbReference type="Gene3D" id="3.40.50.620">
    <property type="entry name" value="HUPs"/>
    <property type="match status" value="1"/>
</dbReference>
<keyword evidence="8 11" id="KW-0067">ATP-binding</keyword>
<gene>
    <name evidence="11" type="primary">nadD</name>
    <name evidence="13" type="ORF">GNY06_00835</name>
</gene>
<evidence type="ECO:0000256" key="11">
    <source>
        <dbReference type="HAMAP-Rule" id="MF_00244"/>
    </source>
</evidence>
<keyword evidence="4 11" id="KW-0662">Pyridine nucleotide biosynthesis</keyword>
<dbReference type="GO" id="GO:0005524">
    <property type="term" value="F:ATP binding"/>
    <property type="evidence" value="ECO:0007669"/>
    <property type="project" value="UniProtKB-KW"/>
</dbReference>
<dbReference type="SUPFAM" id="SSF52374">
    <property type="entry name" value="Nucleotidylyl transferase"/>
    <property type="match status" value="1"/>
</dbReference>
<protein>
    <recommendedName>
        <fullName evidence="11">Probable nicotinate-nucleotide adenylyltransferase</fullName>
        <ecNumber evidence="11">2.7.7.18</ecNumber>
    </recommendedName>
    <alternativeName>
        <fullName evidence="11">Deamido-NAD(+) diphosphorylase</fullName>
    </alternativeName>
    <alternativeName>
        <fullName evidence="11">Deamido-NAD(+) pyrophosphorylase</fullName>
    </alternativeName>
    <alternativeName>
        <fullName evidence="11">Nicotinate mononucleotide adenylyltransferase</fullName>
        <shortName evidence="11">NaMN adenylyltransferase</shortName>
    </alternativeName>
</protein>
<dbReference type="NCBIfam" id="TIGR00125">
    <property type="entry name" value="cyt_tran_rel"/>
    <property type="match status" value="1"/>
</dbReference>
<organism evidence="13 14">
    <name type="scientific">Elizabethkingia argenteiflava</name>
    <dbReference type="NCBI Taxonomy" id="2681556"/>
    <lineage>
        <taxon>Bacteria</taxon>
        <taxon>Pseudomonadati</taxon>
        <taxon>Bacteroidota</taxon>
        <taxon>Flavobacteriia</taxon>
        <taxon>Flavobacteriales</taxon>
        <taxon>Weeksellaceae</taxon>
        <taxon>Elizabethkingia</taxon>
    </lineage>
</organism>
<keyword evidence="9 11" id="KW-0520">NAD</keyword>
<evidence type="ECO:0000256" key="2">
    <source>
        <dbReference type="ARBA" id="ARBA00005019"/>
    </source>
</evidence>
<keyword evidence="5 11" id="KW-0808">Transferase</keyword>
<name>A0A845PUP4_9FLAO</name>
<dbReference type="PANTHER" id="PTHR39321:SF3">
    <property type="entry name" value="PHOSPHOPANTETHEINE ADENYLYLTRANSFERASE"/>
    <property type="match status" value="1"/>
</dbReference>
<feature type="domain" description="Cytidyltransferase-like" evidence="12">
    <location>
        <begin position="6"/>
        <end position="167"/>
    </location>
</feature>
<dbReference type="EMBL" id="JAAABJ010000129">
    <property type="protein sequence ID" value="NAW49998.1"/>
    <property type="molecule type" value="Genomic_DNA"/>
</dbReference>
<dbReference type="AlphaFoldDB" id="A0A845PUP4"/>
<evidence type="ECO:0000256" key="1">
    <source>
        <dbReference type="ARBA" id="ARBA00002324"/>
    </source>
</evidence>
<dbReference type="UniPathway" id="UPA00253">
    <property type="reaction ID" value="UER00332"/>
</dbReference>
<evidence type="ECO:0000256" key="3">
    <source>
        <dbReference type="ARBA" id="ARBA00009014"/>
    </source>
</evidence>
<evidence type="ECO:0000256" key="5">
    <source>
        <dbReference type="ARBA" id="ARBA00022679"/>
    </source>
</evidence>
<comment type="catalytic activity">
    <reaction evidence="10 11">
        <text>nicotinate beta-D-ribonucleotide + ATP + H(+) = deamido-NAD(+) + diphosphate</text>
        <dbReference type="Rhea" id="RHEA:22860"/>
        <dbReference type="ChEBI" id="CHEBI:15378"/>
        <dbReference type="ChEBI" id="CHEBI:30616"/>
        <dbReference type="ChEBI" id="CHEBI:33019"/>
        <dbReference type="ChEBI" id="CHEBI:57502"/>
        <dbReference type="ChEBI" id="CHEBI:58437"/>
        <dbReference type="EC" id="2.7.7.18"/>
    </reaction>
</comment>
<dbReference type="InterPro" id="IPR014729">
    <property type="entry name" value="Rossmann-like_a/b/a_fold"/>
</dbReference>
<comment type="caution">
    <text evidence="13">The sequence shown here is derived from an EMBL/GenBank/DDBJ whole genome shotgun (WGS) entry which is preliminary data.</text>
</comment>
<dbReference type="NCBIfam" id="TIGR00482">
    <property type="entry name" value="nicotinate (nicotinamide) nucleotide adenylyltransferase"/>
    <property type="match status" value="1"/>
</dbReference>
<dbReference type="PANTHER" id="PTHR39321">
    <property type="entry name" value="NICOTINATE-NUCLEOTIDE ADENYLYLTRANSFERASE-RELATED"/>
    <property type="match status" value="1"/>
</dbReference>
<dbReference type="InterPro" id="IPR004821">
    <property type="entry name" value="Cyt_trans-like"/>
</dbReference>
<proteinExistence type="inferred from homology"/>
<comment type="function">
    <text evidence="1 11">Catalyzes the reversible adenylation of nicotinate mononucleotide (NaMN) to nicotinic acid adenine dinucleotide (NaAD).</text>
</comment>
<evidence type="ECO:0000259" key="12">
    <source>
        <dbReference type="Pfam" id="PF01467"/>
    </source>
</evidence>
<dbReference type="HAMAP" id="MF_00244">
    <property type="entry name" value="NaMN_adenylyltr"/>
    <property type="match status" value="1"/>
</dbReference>
<dbReference type="GO" id="GO:0009435">
    <property type="term" value="P:NAD+ biosynthetic process"/>
    <property type="evidence" value="ECO:0007669"/>
    <property type="project" value="UniProtKB-UniRule"/>
</dbReference>